<keyword evidence="3 4" id="KW-0687">Ribonucleoprotein</keyword>
<keyword evidence="7" id="KW-1185">Reference proteome</keyword>
<feature type="region of interest" description="Disordered" evidence="5">
    <location>
        <begin position="1"/>
        <end position="25"/>
    </location>
</feature>
<dbReference type="InterPro" id="IPR000892">
    <property type="entry name" value="Ribosomal_eS26"/>
</dbReference>
<accession>A0A2R5GJA3</accession>
<dbReference type="InterPro" id="IPR038551">
    <property type="entry name" value="Ribosomal_eS26_sf"/>
</dbReference>
<dbReference type="PANTHER" id="PTHR12538">
    <property type="entry name" value="40S RIBOSOMAL PROTEIN S26"/>
    <property type="match status" value="1"/>
</dbReference>
<dbReference type="Pfam" id="PF01283">
    <property type="entry name" value="Ribosomal_S26e"/>
    <property type="match status" value="1"/>
</dbReference>
<name>A0A2R5GJA3_9STRA</name>
<dbReference type="Proteomes" id="UP000241890">
    <property type="component" value="Unassembled WGS sequence"/>
</dbReference>
<evidence type="ECO:0000256" key="4">
    <source>
        <dbReference type="RuleBase" id="RU363128"/>
    </source>
</evidence>
<sequence length="107" mass="12372">MVLKRRNHGRNRKGRGSQGVSVVCDGCGGRPPKDKAVKRFQVRNMVDSSSMRDIREASAYENYQVPKMYLKMQYCVGCAVHRRVVRGRAREARKIRDPPPRRPFARK</sequence>
<dbReference type="GO" id="GO:0022627">
    <property type="term" value="C:cytosolic small ribosomal subunit"/>
    <property type="evidence" value="ECO:0007669"/>
    <property type="project" value="TreeGrafter"/>
</dbReference>
<comment type="similarity">
    <text evidence="1 4">Belongs to the eukaryotic ribosomal protein eS26 family.</text>
</comment>
<feature type="compositionally biased region" description="Basic and acidic residues" evidence="5">
    <location>
        <begin position="88"/>
        <end position="100"/>
    </location>
</feature>
<dbReference type="OrthoDB" id="10262653at2759"/>
<reference evidence="6 7" key="1">
    <citation type="submission" date="2017-12" db="EMBL/GenBank/DDBJ databases">
        <title>Sequencing, de novo assembly and annotation of complete genome of a new Thraustochytrid species, strain FCC1311.</title>
        <authorList>
            <person name="Sedici K."/>
            <person name="Godart F."/>
            <person name="Aiese Cigliano R."/>
            <person name="Sanseverino W."/>
            <person name="Barakat M."/>
            <person name="Ortet P."/>
            <person name="Marechal E."/>
            <person name="Cagnac O."/>
            <person name="Amato A."/>
        </authorList>
    </citation>
    <scope>NUCLEOTIDE SEQUENCE [LARGE SCALE GENOMIC DNA]</scope>
</reference>
<feature type="compositionally biased region" description="Basic residues" evidence="5">
    <location>
        <begin position="1"/>
        <end position="15"/>
    </location>
</feature>
<comment type="caution">
    <text evidence="6">The sequence shown here is derived from an EMBL/GenBank/DDBJ whole genome shotgun (WGS) entry which is preliminary data.</text>
</comment>
<evidence type="ECO:0000256" key="1">
    <source>
        <dbReference type="ARBA" id="ARBA00008596"/>
    </source>
</evidence>
<gene>
    <name evidence="6" type="ORF">FCC1311_069152</name>
</gene>
<evidence type="ECO:0000256" key="3">
    <source>
        <dbReference type="ARBA" id="ARBA00023274"/>
    </source>
</evidence>
<dbReference type="InParanoid" id="A0A2R5GJA3"/>
<evidence type="ECO:0000256" key="5">
    <source>
        <dbReference type="SAM" id="MobiDB-lite"/>
    </source>
</evidence>
<dbReference type="GO" id="GO:0003729">
    <property type="term" value="F:mRNA binding"/>
    <property type="evidence" value="ECO:0007669"/>
    <property type="project" value="TreeGrafter"/>
</dbReference>
<evidence type="ECO:0000313" key="6">
    <source>
        <dbReference type="EMBL" id="GBG30695.1"/>
    </source>
</evidence>
<dbReference type="AlphaFoldDB" id="A0A2R5GJA3"/>
<dbReference type="FunCoup" id="A0A2R5GJA3">
    <property type="interactions" value="302"/>
</dbReference>
<dbReference type="PANTHER" id="PTHR12538:SF0">
    <property type="entry name" value="40S RIBOSOMAL PROTEIN S26"/>
    <property type="match status" value="1"/>
</dbReference>
<dbReference type="Gene3D" id="3.30.1740.20">
    <property type="entry name" value="Ribosomal protein S26e"/>
    <property type="match status" value="1"/>
</dbReference>
<dbReference type="GO" id="GO:0003735">
    <property type="term" value="F:structural constituent of ribosome"/>
    <property type="evidence" value="ECO:0007669"/>
    <property type="project" value="InterPro"/>
</dbReference>
<protein>
    <recommendedName>
        <fullName evidence="4">40S ribosomal protein S26</fullName>
    </recommendedName>
</protein>
<proteinExistence type="inferred from homology"/>
<organism evidence="6 7">
    <name type="scientific">Hondaea fermentalgiana</name>
    <dbReference type="NCBI Taxonomy" id="2315210"/>
    <lineage>
        <taxon>Eukaryota</taxon>
        <taxon>Sar</taxon>
        <taxon>Stramenopiles</taxon>
        <taxon>Bigyra</taxon>
        <taxon>Labyrinthulomycetes</taxon>
        <taxon>Thraustochytrida</taxon>
        <taxon>Thraustochytriidae</taxon>
        <taxon>Hondaea</taxon>
    </lineage>
</organism>
<dbReference type="EMBL" id="BEYU01000082">
    <property type="protein sequence ID" value="GBG30695.1"/>
    <property type="molecule type" value="Genomic_DNA"/>
</dbReference>
<feature type="region of interest" description="Disordered" evidence="5">
    <location>
        <begin position="87"/>
        <end position="107"/>
    </location>
</feature>
<keyword evidence="2 4" id="KW-0689">Ribosomal protein</keyword>
<evidence type="ECO:0000313" key="7">
    <source>
        <dbReference type="Proteomes" id="UP000241890"/>
    </source>
</evidence>
<dbReference type="GO" id="GO:0006412">
    <property type="term" value="P:translation"/>
    <property type="evidence" value="ECO:0007669"/>
    <property type="project" value="InterPro"/>
</dbReference>
<evidence type="ECO:0000256" key="2">
    <source>
        <dbReference type="ARBA" id="ARBA00022980"/>
    </source>
</evidence>